<dbReference type="PANTHER" id="PTHR18934">
    <property type="entry name" value="ATP-DEPENDENT RNA HELICASE"/>
    <property type="match status" value="1"/>
</dbReference>
<keyword evidence="8" id="KW-0067">ATP-binding</keyword>
<evidence type="ECO:0000259" key="14">
    <source>
        <dbReference type="PROSITE" id="PS51192"/>
    </source>
</evidence>
<evidence type="ECO:0000256" key="6">
    <source>
        <dbReference type="ARBA" id="ARBA00022801"/>
    </source>
</evidence>
<evidence type="ECO:0000256" key="3">
    <source>
        <dbReference type="ARBA" id="ARBA00022664"/>
    </source>
</evidence>
<dbReference type="InterPro" id="IPR048333">
    <property type="entry name" value="HA2_WH"/>
</dbReference>
<keyword evidence="17" id="KW-1185">Reference proteome</keyword>
<dbReference type="Proteomes" id="UP000660262">
    <property type="component" value="Unassembled WGS sequence"/>
</dbReference>
<dbReference type="EC" id="3.6.4.13" evidence="2"/>
<evidence type="ECO:0000256" key="5">
    <source>
        <dbReference type="ARBA" id="ARBA00022741"/>
    </source>
</evidence>
<evidence type="ECO:0000256" key="7">
    <source>
        <dbReference type="ARBA" id="ARBA00022806"/>
    </source>
</evidence>
<dbReference type="GO" id="GO:0005524">
    <property type="term" value="F:ATP binding"/>
    <property type="evidence" value="ECO:0007669"/>
    <property type="project" value="UniProtKB-KW"/>
</dbReference>
<dbReference type="Pfam" id="PF04408">
    <property type="entry name" value="WHD_HA2"/>
    <property type="match status" value="1"/>
</dbReference>
<evidence type="ECO:0000256" key="10">
    <source>
        <dbReference type="ARBA" id="ARBA00023242"/>
    </source>
</evidence>
<dbReference type="SUPFAM" id="SSF52540">
    <property type="entry name" value="P-loop containing nucleoside triphosphate hydrolases"/>
    <property type="match status" value="1"/>
</dbReference>
<dbReference type="PROSITE" id="PS51194">
    <property type="entry name" value="HELICASE_CTER"/>
    <property type="match status" value="1"/>
</dbReference>
<dbReference type="Pfam" id="PF21010">
    <property type="entry name" value="HA2_C"/>
    <property type="match status" value="1"/>
</dbReference>
<dbReference type="InterPro" id="IPR014001">
    <property type="entry name" value="Helicase_ATP-bd"/>
</dbReference>
<dbReference type="GO" id="GO:0005681">
    <property type="term" value="C:spliceosomal complex"/>
    <property type="evidence" value="ECO:0007669"/>
    <property type="project" value="UniProtKB-KW"/>
</dbReference>
<feature type="region of interest" description="Disordered" evidence="13">
    <location>
        <begin position="1"/>
        <end position="71"/>
    </location>
</feature>
<keyword evidence="9" id="KW-0508">mRNA splicing</keyword>
<keyword evidence="6" id="KW-0378">Hydrolase</keyword>
<feature type="region of interest" description="Disordered" evidence="13">
    <location>
        <begin position="1110"/>
        <end position="1172"/>
    </location>
</feature>
<gene>
    <name evidence="16" type="ORF">PPROV_000363800</name>
</gene>
<dbReference type="PANTHER" id="PTHR18934:SF91">
    <property type="entry name" value="PRE-MRNA-SPLICING FACTOR ATP-DEPENDENT RNA HELICASE PRP16"/>
    <property type="match status" value="1"/>
</dbReference>
<comment type="caution">
    <text evidence="16">The sequence shown here is derived from an EMBL/GenBank/DDBJ whole genome shotgun (WGS) entry which is preliminary data.</text>
</comment>
<evidence type="ECO:0000256" key="12">
    <source>
        <dbReference type="ARBA" id="ARBA00047984"/>
    </source>
</evidence>
<keyword evidence="10" id="KW-0539">Nucleus</keyword>
<dbReference type="EMBL" id="BNJQ01000008">
    <property type="protein sequence ID" value="GHP04886.1"/>
    <property type="molecule type" value="Genomic_DNA"/>
</dbReference>
<evidence type="ECO:0000313" key="16">
    <source>
        <dbReference type="EMBL" id="GHP04886.1"/>
    </source>
</evidence>
<dbReference type="SMART" id="SM00847">
    <property type="entry name" value="HA2"/>
    <property type="match status" value="1"/>
</dbReference>
<comment type="similarity">
    <text evidence="11">Belongs to the DEAD box helicase family. DEAH subfamily. PRP16 sub-subfamily.</text>
</comment>
<dbReference type="InterPro" id="IPR027417">
    <property type="entry name" value="P-loop_NTPase"/>
</dbReference>
<dbReference type="FunFam" id="3.40.50.300:FF:000615">
    <property type="entry name" value="pre-mRNA-splicing factor ATP-dependent RNA helicase DEAH7"/>
    <property type="match status" value="1"/>
</dbReference>
<dbReference type="GO" id="GO:0003724">
    <property type="term" value="F:RNA helicase activity"/>
    <property type="evidence" value="ECO:0007669"/>
    <property type="project" value="UniProtKB-EC"/>
</dbReference>
<evidence type="ECO:0000256" key="4">
    <source>
        <dbReference type="ARBA" id="ARBA00022728"/>
    </source>
</evidence>
<dbReference type="InterPro" id="IPR011709">
    <property type="entry name" value="DEAD-box_helicase_OB_fold"/>
</dbReference>
<evidence type="ECO:0000259" key="15">
    <source>
        <dbReference type="PROSITE" id="PS51194"/>
    </source>
</evidence>
<evidence type="ECO:0000256" key="11">
    <source>
        <dbReference type="ARBA" id="ARBA00038040"/>
    </source>
</evidence>
<evidence type="ECO:0000313" key="17">
    <source>
        <dbReference type="Proteomes" id="UP000660262"/>
    </source>
</evidence>
<proteinExistence type="inferred from homology"/>
<keyword evidence="5" id="KW-0547">Nucleotide-binding</keyword>
<evidence type="ECO:0000256" key="8">
    <source>
        <dbReference type="ARBA" id="ARBA00022840"/>
    </source>
</evidence>
<dbReference type="Pfam" id="PF00270">
    <property type="entry name" value="DEAD"/>
    <property type="match status" value="1"/>
</dbReference>
<dbReference type="SMART" id="SM00487">
    <property type="entry name" value="DEXDc"/>
    <property type="match status" value="1"/>
</dbReference>
<dbReference type="FunFam" id="1.20.120.1080:FF:000018">
    <property type="entry name" value="Pre-mRNA-splicing factor ATP-dependent RNA helicase prp16"/>
    <property type="match status" value="1"/>
</dbReference>
<feature type="domain" description="Helicase ATP-binding" evidence="14">
    <location>
        <begin position="455"/>
        <end position="620"/>
    </location>
</feature>
<reference evidence="16" key="1">
    <citation type="submission" date="2020-10" db="EMBL/GenBank/DDBJ databases">
        <title>Unveiling of a novel bifunctional photoreceptor, Dualchrome1, isolated from a cosmopolitan green alga.</title>
        <authorList>
            <person name="Suzuki S."/>
            <person name="Kawachi M."/>
        </authorList>
    </citation>
    <scope>NUCLEOTIDE SEQUENCE</scope>
    <source>
        <strain evidence="16">NIES 2893</strain>
    </source>
</reference>
<evidence type="ECO:0000256" key="1">
    <source>
        <dbReference type="ARBA" id="ARBA00004123"/>
    </source>
</evidence>
<protein>
    <recommendedName>
        <fullName evidence="2">RNA helicase</fullName>
        <ecNumber evidence="2">3.6.4.13</ecNumber>
    </recommendedName>
</protein>
<sequence>MGGLENTHKHKPRFGLNVRKPARDNGDGDAYNSEARQTTDNNGDAGRSSLGLAALAQARRQRASTDVLGKRKTALSFVDDGEQANKNADSADAATAAASSMLTQPRSASNLRGSSAWKASLEGLAPARAGSAHAGGGSAPPPRVNWARDRVAFERQSGATTEQLTTVASFGGTDAGGEDNASEVEARPLDPAVRAMGERDLMDHWYDDRGEDGGTAWDMSDGHTPFVTGDDEVPAAAAADAAPAAQRRGGVLQKRLARQDGTMMSLAESKKRSQTLSDAALWEENRMRQGGAGVGNLAMDANLDMDEERVVLIFHDTRPPFLDGRQLFTKQHEPVLPVKDQTSDLAVISKRTPTLIKEYRKKQAESKSRDRFWDVAGTKMGKVVGEPEKVDENDAAVAPDTDASGELANFKATSQFATHLEGGGAASARSEFTKKNSIAEQRKLLPVFGVRDALLQVIRENVVIVVVGETGSGKTTQLTQYLYEDGYASGSHMIGCTQPRRVAAVSVAKRVSEEMGVQLGKEVGYSIRFEDMTDSSETRIKYMTDGILLRETLKDPTLDKYRVVIMDEAHERSLNTDVLFGIMKRVLRSRLDFKLIVTSATMNADKFSQFFANVPIFHIPGRTFPVDTLYSRTPCEDYVDAAVKQALNIHLGSPPGDILIFLTGREEIECCCFQLQERLERVAKASAEAAATSAADPKSAVSSVPPLLVLPMYSQLPSDLQAKIFQPAPKGSRKCIVATNVAETSLTVDGIYYVIDTGYQKYKVYSAKMGMDSLQVYPSSQAAANQRSGRAGRTGPGTCYRLYTEHAFFHEMLESTVPEIQRTNLAQVVLLLKSLDVDNLLEFDFMDSPPQDILVSSMFNLWVLGALDCSGTLTSLGVALSEFPLDPPLAKLLVTSVEMGCSLEVLTIVSMLSVPQVFFRPSDRQEESDAAREKFYVPESDHLTLLHTYMTWKNNGCSSSWCDKHFIHGKGMQKAREVRAQLLEIMRQQKQQIRSVSGEDWDVIRRCICKSYHQHASRQKGVGEYVHVSTGAQAHLHPTSALYGLGYSPDYVVYHEVVMTSKEYMNHVTAVEPAWLAEFAPLFFTIKTEGMTRAVIRAKEAEIQEFMESEMARKGRKKGGGIVGGNSRGGDDDDDDDEPTVVRRGGGGGGGSGGGMIAGVGGGFRKRHRSGL</sequence>
<dbReference type="Pfam" id="PF00271">
    <property type="entry name" value="Helicase_C"/>
    <property type="match status" value="1"/>
</dbReference>
<dbReference type="InterPro" id="IPR007502">
    <property type="entry name" value="Helicase-assoc_dom"/>
</dbReference>
<dbReference type="GO" id="GO:0003723">
    <property type="term" value="F:RNA binding"/>
    <property type="evidence" value="ECO:0007669"/>
    <property type="project" value="TreeGrafter"/>
</dbReference>
<dbReference type="FunFam" id="3.40.50.300:FF:000007">
    <property type="entry name" value="Pre-mRNA-splicing factor ATP-dependent RNA helicase"/>
    <property type="match status" value="1"/>
</dbReference>
<dbReference type="GO" id="GO:0000398">
    <property type="term" value="P:mRNA splicing, via spliceosome"/>
    <property type="evidence" value="ECO:0007669"/>
    <property type="project" value="UniProtKB-ARBA"/>
</dbReference>
<accession>A0A830HBZ4</accession>
<evidence type="ECO:0000256" key="2">
    <source>
        <dbReference type="ARBA" id="ARBA00012552"/>
    </source>
</evidence>
<name>A0A830HBZ4_9CHLO</name>
<dbReference type="OrthoDB" id="10253254at2759"/>
<dbReference type="InterPro" id="IPR011545">
    <property type="entry name" value="DEAD/DEAH_box_helicase_dom"/>
</dbReference>
<keyword evidence="3" id="KW-0507">mRNA processing</keyword>
<dbReference type="InterPro" id="IPR001650">
    <property type="entry name" value="Helicase_C-like"/>
</dbReference>
<keyword evidence="4" id="KW-0747">Spliceosome</keyword>
<dbReference type="CDD" id="cd18791">
    <property type="entry name" value="SF2_C_RHA"/>
    <property type="match status" value="1"/>
</dbReference>
<keyword evidence="7" id="KW-0347">Helicase</keyword>
<comment type="subcellular location">
    <subcellularLocation>
        <location evidence="1">Nucleus</location>
    </subcellularLocation>
</comment>
<organism evidence="16 17">
    <name type="scientific">Pycnococcus provasolii</name>
    <dbReference type="NCBI Taxonomy" id="41880"/>
    <lineage>
        <taxon>Eukaryota</taxon>
        <taxon>Viridiplantae</taxon>
        <taxon>Chlorophyta</taxon>
        <taxon>Pseudoscourfieldiophyceae</taxon>
        <taxon>Pseudoscourfieldiales</taxon>
        <taxon>Pycnococcaceae</taxon>
        <taxon>Pycnococcus</taxon>
    </lineage>
</organism>
<evidence type="ECO:0000256" key="9">
    <source>
        <dbReference type="ARBA" id="ARBA00023187"/>
    </source>
</evidence>
<comment type="catalytic activity">
    <reaction evidence="12">
        <text>ATP + H2O = ADP + phosphate + H(+)</text>
        <dbReference type="Rhea" id="RHEA:13065"/>
        <dbReference type="ChEBI" id="CHEBI:15377"/>
        <dbReference type="ChEBI" id="CHEBI:15378"/>
        <dbReference type="ChEBI" id="CHEBI:30616"/>
        <dbReference type="ChEBI" id="CHEBI:43474"/>
        <dbReference type="ChEBI" id="CHEBI:456216"/>
        <dbReference type="EC" id="3.6.4.13"/>
    </reaction>
</comment>
<feature type="compositionally biased region" description="Low complexity" evidence="13">
    <location>
        <begin position="45"/>
        <end position="58"/>
    </location>
</feature>
<dbReference type="SMART" id="SM00490">
    <property type="entry name" value="HELICc"/>
    <property type="match status" value="1"/>
</dbReference>
<dbReference type="Gene3D" id="3.40.50.300">
    <property type="entry name" value="P-loop containing nucleotide triphosphate hydrolases"/>
    <property type="match status" value="2"/>
</dbReference>
<feature type="compositionally biased region" description="Gly residues" evidence="13">
    <location>
        <begin position="1144"/>
        <end position="1163"/>
    </location>
</feature>
<dbReference type="Gene3D" id="1.20.120.1080">
    <property type="match status" value="1"/>
</dbReference>
<evidence type="ECO:0000256" key="13">
    <source>
        <dbReference type="SAM" id="MobiDB-lite"/>
    </source>
</evidence>
<dbReference type="GO" id="GO:0016787">
    <property type="term" value="F:hydrolase activity"/>
    <property type="evidence" value="ECO:0007669"/>
    <property type="project" value="UniProtKB-KW"/>
</dbReference>
<feature type="domain" description="Helicase C-terminal" evidence="15">
    <location>
        <begin position="642"/>
        <end position="836"/>
    </location>
</feature>
<dbReference type="PROSITE" id="PS51192">
    <property type="entry name" value="HELICASE_ATP_BIND_1"/>
    <property type="match status" value="1"/>
</dbReference>
<dbReference type="Pfam" id="PF07717">
    <property type="entry name" value="OB_NTP_bind"/>
    <property type="match status" value="1"/>
</dbReference>
<dbReference type="AlphaFoldDB" id="A0A830HBZ4"/>